<proteinExistence type="predicted"/>
<gene>
    <name evidence="1" type="ORF">PH603_01585</name>
</gene>
<protein>
    <submittedName>
        <fullName evidence="1">Uncharacterized protein</fullName>
    </submittedName>
</protein>
<dbReference type="RefSeq" id="WP_289504168.1">
    <property type="nucleotide sequence ID" value="NZ_CP116805.1"/>
</dbReference>
<dbReference type="EMBL" id="CP116805">
    <property type="protein sequence ID" value="WCL54449.1"/>
    <property type="molecule type" value="Genomic_DNA"/>
</dbReference>
<keyword evidence="2" id="KW-1185">Reference proteome</keyword>
<organism evidence="1 2">
    <name type="scientific">Gimibacter soli</name>
    <dbReference type="NCBI Taxonomy" id="3024400"/>
    <lineage>
        <taxon>Bacteria</taxon>
        <taxon>Pseudomonadati</taxon>
        <taxon>Pseudomonadota</taxon>
        <taxon>Alphaproteobacteria</taxon>
        <taxon>Kordiimonadales</taxon>
        <taxon>Temperatibacteraceae</taxon>
        <taxon>Gimibacter</taxon>
    </lineage>
</organism>
<dbReference type="Proteomes" id="UP001217500">
    <property type="component" value="Chromosome"/>
</dbReference>
<dbReference type="AlphaFoldDB" id="A0AAF0BKM4"/>
<name>A0AAF0BKM4_9PROT</name>
<evidence type="ECO:0000313" key="2">
    <source>
        <dbReference type="Proteomes" id="UP001217500"/>
    </source>
</evidence>
<reference evidence="1" key="1">
    <citation type="submission" date="2023-01" db="EMBL/GenBank/DDBJ databases">
        <title>The genome sequence of Kordiimonadaceae bacterium 6D33.</title>
        <authorList>
            <person name="Liu Y."/>
        </authorList>
    </citation>
    <scope>NUCLEOTIDE SEQUENCE</scope>
    <source>
        <strain evidence="1">6D33</strain>
    </source>
</reference>
<accession>A0AAF0BKM4</accession>
<evidence type="ECO:0000313" key="1">
    <source>
        <dbReference type="EMBL" id="WCL54449.1"/>
    </source>
</evidence>
<sequence>MKSAAIAAFATILIQHAVSAQQDAQVEVRQATADELDLVLGQTFGGSAAGFHAVESNVKEFRDQKLIELVVKANPYRSSKIACRMKESRIYFNKQGQITKIDKIDYTRISLSEIDDCSVKTNWFYIDGGISDQEVKYTIDEFIKVVGKMDKREFCDALLDKDQKSFVGNLCDFNWEQFKDVDSSQIFGVHWAKPKSDNSSCRGIEISAGVPNSYWTIYIEPCGSEQAPFSNFRVHVHIV</sequence>
<dbReference type="KEGG" id="gso:PH603_01585"/>